<dbReference type="AlphaFoldDB" id="A0A6J5A1H4"/>
<accession>A0A6J5A1H4</accession>
<protein>
    <recommendedName>
        <fullName evidence="5">Phage terminase large subunit N-terminal domain-containing protein</fullName>
    </recommendedName>
</protein>
<dbReference type="Gene3D" id="3.30.420.280">
    <property type="match status" value="1"/>
</dbReference>
<feature type="domain" description="Phage terminase large subunit N-terminal" evidence="1">
    <location>
        <begin position="12"/>
        <end position="171"/>
    </location>
</feature>
<dbReference type="EMBL" id="CADIJR010000002">
    <property type="protein sequence ID" value="CAB3627700.1"/>
    <property type="molecule type" value="Genomic_DNA"/>
</dbReference>
<evidence type="ECO:0000259" key="1">
    <source>
        <dbReference type="Pfam" id="PF04466"/>
    </source>
</evidence>
<dbReference type="Proteomes" id="UP000507979">
    <property type="component" value="Unassembled WGS sequence"/>
</dbReference>
<dbReference type="Gene3D" id="3.40.50.300">
    <property type="entry name" value="P-loop containing nucleotide triphosphate hydrolases"/>
    <property type="match status" value="1"/>
</dbReference>
<evidence type="ECO:0000313" key="3">
    <source>
        <dbReference type="EMBL" id="CAB3627700.1"/>
    </source>
</evidence>
<dbReference type="InterPro" id="IPR027417">
    <property type="entry name" value="P-loop_NTPase"/>
</dbReference>
<dbReference type="InterPro" id="IPR052380">
    <property type="entry name" value="Viral_DNA_packaging_terminase"/>
</dbReference>
<reference evidence="3 4" key="1">
    <citation type="submission" date="2020-04" db="EMBL/GenBank/DDBJ databases">
        <authorList>
            <person name="De Canck E."/>
        </authorList>
    </citation>
    <scope>NUCLEOTIDE SEQUENCE [LARGE SCALE GENOMIC DNA]</scope>
    <source>
        <strain evidence="3 4">LMG 26845</strain>
    </source>
</reference>
<feature type="domain" description="Phage terminase large subunit C-terminal" evidence="2">
    <location>
        <begin position="205"/>
        <end position="353"/>
    </location>
</feature>
<dbReference type="PANTHER" id="PTHR39184:SF1">
    <property type="entry name" value="PBSX PHAGE TERMINASE LARGE SUBUNIT"/>
    <property type="match status" value="1"/>
</dbReference>
<keyword evidence="4" id="KW-1185">Reference proteome</keyword>
<evidence type="ECO:0008006" key="5">
    <source>
        <dbReference type="Google" id="ProtNLM"/>
    </source>
</evidence>
<dbReference type="InterPro" id="IPR035412">
    <property type="entry name" value="Terminase_L_N"/>
</dbReference>
<dbReference type="Pfam" id="PF04466">
    <property type="entry name" value="Terminase_3"/>
    <property type="match status" value="1"/>
</dbReference>
<sequence>MFAEAGVSGVILCGREYMNSLEDSSMEEVKQAIRAEPWLDAYFDIGERFIRTRNRRVSYTFAGLRHNLDSIKSKARILIAWLDEAENISEVAYQKLLPTVRESDSEVWLTWNPEVDGSPTDQRFVKSPPAGAKIVELNYTDNPWFPDVLEQERLADRERLDDQTYAWIWDGAYRENSEAQILANKYRVAEFEPAAGWDGPYYGLDWGFSQDPTAGVKLWVHDSRLWIEYEAGKVGLENDDIADFMIERLPGIERHVVRADSARPETISHVKSSGNSARANLPRIVGVDKWKGSVEDGIAHLRSYKEIVIHPRCTQTLREARLYSYKVDRLSGDVLTDIVDANNHYMDATRYALGPLIKGKRPMKINPEAMRRA</sequence>
<dbReference type="PANTHER" id="PTHR39184">
    <property type="match status" value="1"/>
</dbReference>
<name>A0A6J5A1H4_9BURK</name>
<gene>
    <name evidence="3" type="ORF">LMG26845_00476</name>
</gene>
<evidence type="ECO:0000259" key="2">
    <source>
        <dbReference type="Pfam" id="PF17288"/>
    </source>
</evidence>
<dbReference type="InterPro" id="IPR035413">
    <property type="entry name" value="Terminase_L_C"/>
</dbReference>
<proteinExistence type="predicted"/>
<organism evidence="3 4">
    <name type="scientific">Achromobacter insuavis</name>
    <dbReference type="NCBI Taxonomy" id="1287735"/>
    <lineage>
        <taxon>Bacteria</taxon>
        <taxon>Pseudomonadati</taxon>
        <taxon>Pseudomonadota</taxon>
        <taxon>Betaproteobacteria</taxon>
        <taxon>Burkholderiales</taxon>
        <taxon>Alcaligenaceae</taxon>
        <taxon>Achromobacter</taxon>
    </lineage>
</organism>
<evidence type="ECO:0000313" key="4">
    <source>
        <dbReference type="Proteomes" id="UP000507979"/>
    </source>
</evidence>
<dbReference type="Pfam" id="PF17288">
    <property type="entry name" value="Terminase_3C"/>
    <property type="match status" value="1"/>
</dbReference>